<comment type="pathway">
    <text evidence="4 19">Cell wall biogenesis; peptidoglycan biosynthesis.</text>
</comment>
<evidence type="ECO:0000256" key="10">
    <source>
        <dbReference type="ARBA" id="ARBA00022827"/>
    </source>
</evidence>
<comment type="catalytic activity">
    <reaction evidence="18 19">
        <text>UDP-N-acetyl-alpha-D-muramate + NADP(+) = UDP-N-acetyl-3-O-(1-carboxyvinyl)-alpha-D-glucosamine + NADPH + H(+)</text>
        <dbReference type="Rhea" id="RHEA:12248"/>
        <dbReference type="ChEBI" id="CHEBI:15378"/>
        <dbReference type="ChEBI" id="CHEBI:57783"/>
        <dbReference type="ChEBI" id="CHEBI:58349"/>
        <dbReference type="ChEBI" id="CHEBI:68483"/>
        <dbReference type="ChEBI" id="CHEBI:70757"/>
        <dbReference type="EC" id="1.3.1.98"/>
    </reaction>
</comment>
<keyword evidence="14 19" id="KW-0560">Oxidoreductase</keyword>
<dbReference type="NCBIfam" id="NF010478">
    <property type="entry name" value="PRK13903.1"/>
    <property type="match status" value="1"/>
</dbReference>
<dbReference type="PANTHER" id="PTHR21071:SF4">
    <property type="entry name" value="UDP-N-ACETYLENOLPYRUVOYLGLUCOSAMINE REDUCTASE"/>
    <property type="match status" value="1"/>
</dbReference>
<dbReference type="GO" id="GO:0008762">
    <property type="term" value="F:UDP-N-acetylmuramate dehydrogenase activity"/>
    <property type="evidence" value="ECO:0007669"/>
    <property type="project" value="UniProtKB-UniRule"/>
</dbReference>
<evidence type="ECO:0000256" key="14">
    <source>
        <dbReference type="ARBA" id="ARBA00023002"/>
    </source>
</evidence>
<protein>
    <recommendedName>
        <fullName evidence="6 19">UDP-N-acetylenolpyruvoylglucosamine reductase</fullName>
        <ecNumber evidence="5 19">1.3.1.98</ecNumber>
    </recommendedName>
    <alternativeName>
        <fullName evidence="17 19">UDP-N-acetylmuramate dehydrogenase</fullName>
    </alternativeName>
</protein>
<dbReference type="InterPro" id="IPR006094">
    <property type="entry name" value="Oxid_FAD_bind_N"/>
</dbReference>
<dbReference type="InterPro" id="IPR036318">
    <property type="entry name" value="FAD-bd_PCMH-like_sf"/>
</dbReference>
<dbReference type="SUPFAM" id="SSF56194">
    <property type="entry name" value="Uridine diphospho-N-Acetylenolpyruvylglucosamine reductase, MurB, C-terminal domain"/>
    <property type="match status" value="1"/>
</dbReference>
<dbReference type="GO" id="GO:0071555">
    <property type="term" value="P:cell wall organization"/>
    <property type="evidence" value="ECO:0007669"/>
    <property type="project" value="UniProtKB-KW"/>
</dbReference>
<accession>A0A074V4H2</accession>
<dbReference type="InterPro" id="IPR016167">
    <property type="entry name" value="FAD-bd_PCMH_sub1"/>
</dbReference>
<dbReference type="HAMAP" id="MF_00037">
    <property type="entry name" value="MurB"/>
    <property type="match status" value="1"/>
</dbReference>
<dbReference type="PANTHER" id="PTHR21071">
    <property type="entry name" value="UDP-N-ACETYLENOLPYRUVOYLGLUCOSAMINE REDUCTASE"/>
    <property type="match status" value="1"/>
</dbReference>
<evidence type="ECO:0000256" key="6">
    <source>
        <dbReference type="ARBA" id="ARBA00015188"/>
    </source>
</evidence>
<evidence type="ECO:0000313" key="22">
    <source>
        <dbReference type="Proteomes" id="UP000027644"/>
    </source>
</evidence>
<keyword evidence="13 19" id="KW-0573">Peptidoglycan synthesis</keyword>
<dbReference type="InterPro" id="IPR016166">
    <property type="entry name" value="FAD-bd_PCMH"/>
</dbReference>
<keyword evidence="7 19" id="KW-0963">Cytoplasm</keyword>
<dbReference type="AlphaFoldDB" id="A0A074V4H2"/>
<evidence type="ECO:0000256" key="7">
    <source>
        <dbReference type="ARBA" id="ARBA00022490"/>
    </source>
</evidence>
<dbReference type="SUPFAM" id="SSF56176">
    <property type="entry name" value="FAD-binding/transporter-associated domain-like"/>
    <property type="match status" value="1"/>
</dbReference>
<evidence type="ECO:0000256" key="15">
    <source>
        <dbReference type="ARBA" id="ARBA00023306"/>
    </source>
</evidence>
<dbReference type="GO" id="GO:0008360">
    <property type="term" value="P:regulation of cell shape"/>
    <property type="evidence" value="ECO:0007669"/>
    <property type="project" value="UniProtKB-KW"/>
</dbReference>
<evidence type="ECO:0000256" key="3">
    <source>
        <dbReference type="ARBA" id="ARBA00004496"/>
    </source>
</evidence>
<keyword evidence="16 19" id="KW-0961">Cell wall biogenesis/degradation</keyword>
<evidence type="ECO:0000256" key="8">
    <source>
        <dbReference type="ARBA" id="ARBA00022618"/>
    </source>
</evidence>
<keyword evidence="8 19" id="KW-0132">Cell division</keyword>
<evidence type="ECO:0000256" key="5">
    <source>
        <dbReference type="ARBA" id="ARBA00012518"/>
    </source>
</evidence>
<evidence type="ECO:0000256" key="9">
    <source>
        <dbReference type="ARBA" id="ARBA00022630"/>
    </source>
</evidence>
<dbReference type="Gene3D" id="3.90.78.10">
    <property type="entry name" value="UDP-N-acetylenolpyruvoylglucosamine reductase, C-terminal domain"/>
    <property type="match status" value="1"/>
</dbReference>
<organism evidence="21 22">
    <name type="scientific">Snodgrassella alvi SCGC AB-598-J21</name>
    <dbReference type="NCBI Taxonomy" id="1385367"/>
    <lineage>
        <taxon>Bacteria</taxon>
        <taxon>Pseudomonadati</taxon>
        <taxon>Pseudomonadota</taxon>
        <taxon>Betaproteobacteria</taxon>
        <taxon>Neisseriales</taxon>
        <taxon>Neisseriaceae</taxon>
        <taxon>Snodgrassella</taxon>
    </lineage>
</organism>
<evidence type="ECO:0000256" key="18">
    <source>
        <dbReference type="ARBA" id="ARBA00048914"/>
    </source>
</evidence>
<feature type="active site" evidence="19">
    <location>
        <position position="165"/>
    </location>
</feature>
<keyword evidence="11 19" id="KW-0521">NADP</keyword>
<dbReference type="InterPro" id="IPR011601">
    <property type="entry name" value="MurB_C"/>
</dbReference>
<keyword evidence="12 19" id="KW-0133">Cell shape</keyword>
<dbReference type="GO" id="GO:0051301">
    <property type="term" value="P:cell division"/>
    <property type="evidence" value="ECO:0007669"/>
    <property type="project" value="UniProtKB-KW"/>
</dbReference>
<evidence type="ECO:0000256" key="16">
    <source>
        <dbReference type="ARBA" id="ARBA00023316"/>
    </source>
</evidence>
<dbReference type="Proteomes" id="UP000027644">
    <property type="component" value="Unassembled WGS sequence"/>
</dbReference>
<dbReference type="NCBIfam" id="TIGR00179">
    <property type="entry name" value="murB"/>
    <property type="match status" value="1"/>
</dbReference>
<dbReference type="GO" id="GO:0071949">
    <property type="term" value="F:FAD binding"/>
    <property type="evidence" value="ECO:0007669"/>
    <property type="project" value="InterPro"/>
</dbReference>
<dbReference type="Gene3D" id="3.30.465.10">
    <property type="match status" value="1"/>
</dbReference>
<gene>
    <name evidence="19" type="primary">murB</name>
    <name evidence="21" type="ORF">SASC598J21_022140</name>
</gene>
<evidence type="ECO:0000256" key="19">
    <source>
        <dbReference type="HAMAP-Rule" id="MF_00037"/>
    </source>
</evidence>
<feature type="domain" description="FAD-binding PCMH-type" evidence="20">
    <location>
        <begin position="17"/>
        <end position="189"/>
    </location>
</feature>
<dbReference type="GO" id="GO:0009252">
    <property type="term" value="P:peptidoglycan biosynthetic process"/>
    <property type="evidence" value="ECO:0007669"/>
    <property type="project" value="UniProtKB-UniRule"/>
</dbReference>
<proteinExistence type="inferred from homology"/>
<dbReference type="PROSITE" id="PS51387">
    <property type="entry name" value="FAD_PCMH"/>
    <property type="match status" value="1"/>
</dbReference>
<dbReference type="UniPathway" id="UPA00219"/>
<feature type="active site" evidence="19">
    <location>
        <position position="336"/>
    </location>
</feature>
<dbReference type="NCBIfam" id="NF000755">
    <property type="entry name" value="PRK00046.1"/>
    <property type="match status" value="1"/>
</dbReference>
<dbReference type="Pfam" id="PF01565">
    <property type="entry name" value="FAD_binding_4"/>
    <property type="match status" value="1"/>
</dbReference>
<keyword evidence="10 19" id="KW-0274">FAD</keyword>
<comment type="function">
    <text evidence="2 19">Cell wall formation.</text>
</comment>
<keyword evidence="15 19" id="KW-0131">Cell cycle</keyword>
<comment type="caution">
    <text evidence="21">The sequence shown here is derived from an EMBL/GenBank/DDBJ whole genome shotgun (WGS) entry which is preliminary data.</text>
</comment>
<dbReference type="InterPro" id="IPR036635">
    <property type="entry name" value="MurB_C_sf"/>
</dbReference>
<dbReference type="Gene3D" id="3.30.43.10">
    <property type="entry name" value="Uridine Diphospho-n-acetylenolpyruvylglucosamine Reductase, domain 2"/>
    <property type="match status" value="1"/>
</dbReference>
<evidence type="ECO:0000256" key="11">
    <source>
        <dbReference type="ARBA" id="ARBA00022857"/>
    </source>
</evidence>
<name>A0A074V4H2_9NEIS</name>
<dbReference type="InterPro" id="IPR016169">
    <property type="entry name" value="FAD-bd_PCMH_sub2"/>
</dbReference>
<dbReference type="InterPro" id="IPR003170">
    <property type="entry name" value="MurB"/>
</dbReference>
<evidence type="ECO:0000256" key="2">
    <source>
        <dbReference type="ARBA" id="ARBA00003921"/>
    </source>
</evidence>
<comment type="similarity">
    <text evidence="19">Belongs to the MurB family.</text>
</comment>
<sequence length="349" mass="38408">MISVIEHADLQPLNTFALPVRARWLVTLTNTEQLPDILALPQFERQSVLWLGGGSNILFCADYPALVVRMANRGIRLVADDGEQVIVEAAAGENWHEFVQYTLEQGWCGLENLSLIPGTVGAAPVQNIGAYGVEVQSCIEAVQCFDLESQQLCWLSRNECSFAYRDSVFKHERQGRYVIVAVRFVLFRSFTPQLHYGDLAQVATELAQGQPLTASIVAQAVCRIRRQKLPDPRVLGSAGSFFKNPVVAAELAESLLKQYPTLPHYPQPDGQVKLAAGWMIDQCGLKGYQLGGAAVHEKQALVLVNKKQASAADVVALAKYVRNCVAQHFQVLLEPEPVWLPEVLPHAAG</sequence>
<evidence type="ECO:0000313" key="21">
    <source>
        <dbReference type="EMBL" id="KEQ00101.1"/>
    </source>
</evidence>
<evidence type="ECO:0000256" key="4">
    <source>
        <dbReference type="ARBA" id="ARBA00004752"/>
    </source>
</evidence>
<feature type="active site" description="Proton donor" evidence="19">
    <location>
        <position position="240"/>
    </location>
</feature>
<evidence type="ECO:0000256" key="13">
    <source>
        <dbReference type="ARBA" id="ARBA00022984"/>
    </source>
</evidence>
<evidence type="ECO:0000259" key="20">
    <source>
        <dbReference type="PROSITE" id="PS51387"/>
    </source>
</evidence>
<evidence type="ECO:0000256" key="1">
    <source>
        <dbReference type="ARBA" id="ARBA00001974"/>
    </source>
</evidence>
<comment type="cofactor">
    <cofactor evidence="1 19">
        <name>FAD</name>
        <dbReference type="ChEBI" id="CHEBI:57692"/>
    </cofactor>
</comment>
<evidence type="ECO:0000256" key="12">
    <source>
        <dbReference type="ARBA" id="ARBA00022960"/>
    </source>
</evidence>
<keyword evidence="9 19" id="KW-0285">Flavoprotein</keyword>
<dbReference type="EC" id="1.3.1.98" evidence="5 19"/>
<dbReference type="Pfam" id="PF02873">
    <property type="entry name" value="MurB_C"/>
    <property type="match status" value="1"/>
</dbReference>
<dbReference type="GO" id="GO:0005829">
    <property type="term" value="C:cytosol"/>
    <property type="evidence" value="ECO:0007669"/>
    <property type="project" value="TreeGrafter"/>
</dbReference>
<comment type="subcellular location">
    <subcellularLocation>
        <location evidence="3 19">Cytoplasm</location>
    </subcellularLocation>
</comment>
<reference evidence="21 22" key="1">
    <citation type="journal article" date="2014" name="PLoS Genet.">
        <title>Hidden diversity in honey bee gut symbionts detected by single-cell genomics.</title>
        <authorList>
            <person name="Engel P."/>
            <person name="Stepanauskas R."/>
            <person name="Moran N."/>
        </authorList>
    </citation>
    <scope>NUCLEOTIDE SEQUENCE [LARGE SCALE GENOMIC DNA]</scope>
    <source>
        <strain evidence="21 22">SCGC AB-598-J21</strain>
    </source>
</reference>
<dbReference type="EMBL" id="AVQL01000455">
    <property type="protein sequence ID" value="KEQ00101.1"/>
    <property type="molecule type" value="Genomic_DNA"/>
</dbReference>
<evidence type="ECO:0000256" key="17">
    <source>
        <dbReference type="ARBA" id="ARBA00031026"/>
    </source>
</evidence>